<organism evidence="2 3">
    <name type="scientific">candidate division TA06 bacterium 34_109</name>
    <dbReference type="NCBI Taxonomy" id="1635277"/>
    <lineage>
        <taxon>Bacteria</taxon>
        <taxon>Bacteria division TA06</taxon>
    </lineage>
</organism>
<comment type="caution">
    <text evidence="2">The sequence shown here is derived from an EMBL/GenBank/DDBJ whole genome shotgun (WGS) entry which is preliminary data.</text>
</comment>
<reference evidence="3" key="1">
    <citation type="journal article" date="2015" name="MBio">
        <title>Genome-Resolved Metagenomic Analysis Reveals Roles for Candidate Phyla and Other Microbial Community Members in Biogeochemical Transformations in Oil Reservoirs.</title>
        <authorList>
            <person name="Hu P."/>
            <person name="Tom L."/>
            <person name="Singh A."/>
            <person name="Thomas B.C."/>
            <person name="Baker B.J."/>
            <person name="Piceno Y.M."/>
            <person name="Andersen G.L."/>
            <person name="Banfield J.F."/>
        </authorList>
    </citation>
    <scope>NUCLEOTIDE SEQUENCE [LARGE SCALE GENOMIC DNA]</scope>
</reference>
<evidence type="ECO:0000259" key="1">
    <source>
        <dbReference type="SMART" id="SM01321"/>
    </source>
</evidence>
<feature type="domain" description="Transposase IS200-like" evidence="1">
    <location>
        <begin position="8"/>
        <end position="122"/>
    </location>
</feature>
<dbReference type="GO" id="GO:0004803">
    <property type="term" value="F:transposase activity"/>
    <property type="evidence" value="ECO:0007669"/>
    <property type="project" value="InterPro"/>
</dbReference>
<sequence length="305" mass="36844">MRRARIKYEGSYHHVMNRGFENEKIFVDSKSKNYFINLIEEFSKKFKMSVYAYCIMNNHFHIILKNDSNKLSEFMKNLDSSYGIYYRKRFGGRGYVFASRFKSTLIENDRYLKMSIIYTLLNPVKAGLTKNPFKFKWSSINNYFNSEKTFVATEKVEEIFESRKNLEISLKEWKKKKLPVKNSRVGEFLGSEQFYNESLKYFDRRKRKKTISNIRIKKERKIDLKKFIKQFEKSKKISFKDADFGKIKWKRLRSELLVFLHDKYNLTYRQIGTLEYFKNLQVSSFGKIYRRWKEKNVTLSSTVPN</sequence>
<dbReference type="Proteomes" id="UP000053467">
    <property type="component" value="Unassembled WGS sequence"/>
</dbReference>
<dbReference type="Gene3D" id="3.30.70.1290">
    <property type="entry name" value="Transposase IS200-like"/>
    <property type="match status" value="1"/>
</dbReference>
<dbReference type="GO" id="GO:0003677">
    <property type="term" value="F:DNA binding"/>
    <property type="evidence" value="ECO:0007669"/>
    <property type="project" value="InterPro"/>
</dbReference>
<dbReference type="AlphaFoldDB" id="A0A117M681"/>
<dbReference type="SMART" id="SM01321">
    <property type="entry name" value="Y1_Tnp"/>
    <property type="match status" value="1"/>
</dbReference>
<dbReference type="PANTHER" id="PTHR34322:SF2">
    <property type="entry name" value="TRANSPOSASE IS200-LIKE DOMAIN-CONTAINING PROTEIN"/>
    <property type="match status" value="1"/>
</dbReference>
<dbReference type="GO" id="GO:0006313">
    <property type="term" value="P:DNA transposition"/>
    <property type="evidence" value="ECO:0007669"/>
    <property type="project" value="InterPro"/>
</dbReference>
<dbReference type="Pfam" id="PF01797">
    <property type="entry name" value="Y1_Tnp"/>
    <property type="match status" value="1"/>
</dbReference>
<evidence type="ECO:0000313" key="3">
    <source>
        <dbReference type="Proteomes" id="UP000053467"/>
    </source>
</evidence>
<dbReference type="InterPro" id="IPR036515">
    <property type="entry name" value="Transposase_17_sf"/>
</dbReference>
<dbReference type="EMBL" id="LGGX01000015">
    <property type="protein sequence ID" value="KUK86589.1"/>
    <property type="molecule type" value="Genomic_DNA"/>
</dbReference>
<dbReference type="SUPFAM" id="SSF143422">
    <property type="entry name" value="Transposase IS200-like"/>
    <property type="match status" value="1"/>
</dbReference>
<name>A0A117M681_UNCT6</name>
<dbReference type="PANTHER" id="PTHR34322">
    <property type="entry name" value="TRANSPOSASE, Y1_TNP DOMAIN-CONTAINING"/>
    <property type="match status" value="1"/>
</dbReference>
<evidence type="ECO:0000313" key="2">
    <source>
        <dbReference type="EMBL" id="KUK86589.1"/>
    </source>
</evidence>
<accession>A0A117M681</accession>
<gene>
    <name evidence="2" type="ORF">XE03_1378</name>
</gene>
<dbReference type="InterPro" id="IPR002686">
    <property type="entry name" value="Transposase_17"/>
</dbReference>
<proteinExistence type="predicted"/>
<protein>
    <submittedName>
        <fullName evidence="2">Chromosomal replication initiator DnaA domain protein</fullName>
    </submittedName>
</protein>